<dbReference type="SUPFAM" id="SSF48179">
    <property type="entry name" value="6-phosphogluconate dehydrogenase C-terminal domain-like"/>
    <property type="match status" value="1"/>
</dbReference>
<comment type="function">
    <text evidence="1 11">Catalyzes the oxidative decarboxylation of 6-phosphogluconate to ribulose 5-phosphate and CO(2), with concomitant reduction of NADP to NADPH.</text>
</comment>
<dbReference type="GO" id="GO:0004616">
    <property type="term" value="F:phosphogluconate dehydrogenase (decarboxylating) activity"/>
    <property type="evidence" value="ECO:0007669"/>
    <property type="project" value="UniProtKB-EC"/>
</dbReference>
<gene>
    <name evidence="16" type="ORF">GGR25_003387</name>
</gene>
<keyword evidence="7 11" id="KW-0560">Oxidoreductase</keyword>
<evidence type="ECO:0000313" key="17">
    <source>
        <dbReference type="Proteomes" id="UP000553963"/>
    </source>
</evidence>
<evidence type="ECO:0000256" key="6">
    <source>
        <dbReference type="ARBA" id="ARBA00018193"/>
    </source>
</evidence>
<dbReference type="SUPFAM" id="SSF51735">
    <property type="entry name" value="NAD(P)-binding Rossmann-fold domains"/>
    <property type="match status" value="1"/>
</dbReference>
<evidence type="ECO:0000256" key="7">
    <source>
        <dbReference type="ARBA" id="ARBA00023002"/>
    </source>
</evidence>
<comment type="similarity">
    <text evidence="3 11 14">Belongs to the 6-phosphogluconate dehydrogenase family.</text>
</comment>
<evidence type="ECO:0000313" key="16">
    <source>
        <dbReference type="EMBL" id="MBB3932329.1"/>
    </source>
</evidence>
<feature type="binding site" description="in other chain" evidence="13">
    <location>
        <begin position="130"/>
        <end position="132"/>
    </location>
    <ligand>
        <name>substrate</name>
        <note>ligand shared between dimeric partners</note>
    </ligand>
</feature>
<dbReference type="NCBIfam" id="TIGR00873">
    <property type="entry name" value="gnd"/>
    <property type="match status" value="1"/>
</dbReference>
<dbReference type="GO" id="GO:0019521">
    <property type="term" value="P:D-gluconate metabolic process"/>
    <property type="evidence" value="ECO:0007669"/>
    <property type="project" value="UniProtKB-KW"/>
</dbReference>
<dbReference type="InterPro" id="IPR006184">
    <property type="entry name" value="6PGdom_BS"/>
</dbReference>
<evidence type="ECO:0000256" key="3">
    <source>
        <dbReference type="ARBA" id="ARBA00008419"/>
    </source>
</evidence>
<comment type="catalytic activity">
    <reaction evidence="10 11 14">
        <text>6-phospho-D-gluconate + NADP(+) = D-ribulose 5-phosphate + CO2 + NADPH</text>
        <dbReference type="Rhea" id="RHEA:10116"/>
        <dbReference type="ChEBI" id="CHEBI:16526"/>
        <dbReference type="ChEBI" id="CHEBI:57783"/>
        <dbReference type="ChEBI" id="CHEBI:58121"/>
        <dbReference type="ChEBI" id="CHEBI:58349"/>
        <dbReference type="ChEBI" id="CHEBI:58759"/>
        <dbReference type="EC" id="1.1.1.44"/>
    </reaction>
</comment>
<dbReference type="FunFam" id="3.40.50.720:FF:000007">
    <property type="entry name" value="6-phosphogluconate dehydrogenase, decarboxylating"/>
    <property type="match status" value="1"/>
</dbReference>
<dbReference type="EMBL" id="JACIDS010000004">
    <property type="protein sequence ID" value="MBB3932329.1"/>
    <property type="molecule type" value="Genomic_DNA"/>
</dbReference>
<dbReference type="GO" id="GO:0006098">
    <property type="term" value="P:pentose-phosphate shunt"/>
    <property type="evidence" value="ECO:0007669"/>
    <property type="project" value="UniProtKB-UniPathway"/>
</dbReference>
<evidence type="ECO:0000256" key="14">
    <source>
        <dbReference type="RuleBase" id="RU000485"/>
    </source>
</evidence>
<reference evidence="16 17" key="1">
    <citation type="submission" date="2020-08" db="EMBL/GenBank/DDBJ databases">
        <title>Genomic Encyclopedia of Type Strains, Phase IV (KMG-IV): sequencing the most valuable type-strain genomes for metagenomic binning, comparative biology and taxonomic classification.</title>
        <authorList>
            <person name="Goeker M."/>
        </authorList>
    </citation>
    <scope>NUCLEOTIDE SEQUENCE [LARGE SCALE GENOMIC DNA]</scope>
    <source>
        <strain evidence="16 17">DSM 25966</strain>
    </source>
</reference>
<feature type="binding site" description="in other chain" evidence="13">
    <location>
        <position position="104"/>
    </location>
    <ligand>
        <name>substrate</name>
        <note>ligand shared between dimeric partners</note>
    </ligand>
</feature>
<dbReference type="FunFam" id="1.10.1040.10:FF:000002">
    <property type="entry name" value="6-phosphogluconate dehydrogenase, decarboxylating"/>
    <property type="match status" value="1"/>
</dbReference>
<dbReference type="Pfam" id="PF00393">
    <property type="entry name" value="6PGD"/>
    <property type="match status" value="1"/>
</dbReference>
<dbReference type="InterPro" id="IPR036291">
    <property type="entry name" value="NAD(P)-bd_dom_sf"/>
</dbReference>
<dbReference type="PIRSF" id="PIRSF000109">
    <property type="entry name" value="6PGD"/>
    <property type="match status" value="1"/>
</dbReference>
<dbReference type="UniPathway" id="UPA00115">
    <property type="reaction ID" value="UER00410"/>
</dbReference>
<dbReference type="EC" id="1.1.1.44" evidence="5 11"/>
<dbReference type="InterPro" id="IPR006183">
    <property type="entry name" value="Pgluconate_DH"/>
</dbReference>
<evidence type="ECO:0000256" key="13">
    <source>
        <dbReference type="PIRSR" id="PIRSR000109-2"/>
    </source>
</evidence>
<keyword evidence="8 14" id="KW-0311">Gluconate utilization</keyword>
<keyword evidence="11 14" id="KW-0521">NADP</keyword>
<comment type="pathway">
    <text evidence="2 11 14">Carbohydrate degradation; pentose phosphate pathway; D-ribulose 5-phosphate from D-glucose 6-phosphate (oxidative stage): step 3/3.</text>
</comment>
<dbReference type="Gene3D" id="3.40.50.720">
    <property type="entry name" value="NAD(P)-binding Rossmann-like Domain"/>
    <property type="match status" value="1"/>
</dbReference>
<evidence type="ECO:0000259" key="15">
    <source>
        <dbReference type="SMART" id="SM01350"/>
    </source>
</evidence>
<proteinExistence type="inferred from homology"/>
<dbReference type="InterPro" id="IPR006114">
    <property type="entry name" value="6PGDH_C"/>
</dbReference>
<dbReference type="PROSITE" id="PS00461">
    <property type="entry name" value="6PGD"/>
    <property type="match status" value="1"/>
</dbReference>
<comment type="subunit">
    <text evidence="4 11">Homodimer.</text>
</comment>
<dbReference type="InterPro" id="IPR006115">
    <property type="entry name" value="6PGDH_NADP-bd"/>
</dbReference>
<dbReference type="AlphaFoldDB" id="A0A840APX3"/>
<dbReference type="InterPro" id="IPR013328">
    <property type="entry name" value="6PGD_dom2"/>
</dbReference>
<feature type="active site" description="Proton acceptor" evidence="12">
    <location>
        <position position="184"/>
    </location>
</feature>
<dbReference type="GO" id="GO:0050661">
    <property type="term" value="F:NADP binding"/>
    <property type="evidence" value="ECO:0007669"/>
    <property type="project" value="InterPro"/>
</dbReference>
<feature type="binding site" evidence="13">
    <location>
        <position position="452"/>
    </location>
    <ligand>
        <name>substrate</name>
        <note>ligand shared between dimeric partners</note>
    </ligand>
</feature>
<keyword evidence="9 11" id="KW-0570">Pentose shunt</keyword>
<feature type="binding site" evidence="13">
    <location>
        <position position="446"/>
    </location>
    <ligand>
        <name>substrate</name>
        <note>ligand shared between dimeric partners</note>
    </ligand>
</feature>
<dbReference type="PRINTS" id="PR00076">
    <property type="entry name" value="6PGDHDRGNASE"/>
</dbReference>
<evidence type="ECO:0000256" key="8">
    <source>
        <dbReference type="ARBA" id="ARBA00023064"/>
    </source>
</evidence>
<dbReference type="Pfam" id="PF03446">
    <property type="entry name" value="NAD_binding_2"/>
    <property type="match status" value="1"/>
</dbReference>
<feature type="domain" description="6-phosphogluconate dehydrogenase C-terminal" evidence="15">
    <location>
        <begin position="180"/>
        <end position="468"/>
    </location>
</feature>
<feature type="binding site" description="in other chain" evidence="13">
    <location>
        <position position="192"/>
    </location>
    <ligand>
        <name>substrate</name>
        <note>ligand shared between dimeric partners</note>
    </ligand>
</feature>
<feature type="binding site" description="in other chain" evidence="13">
    <location>
        <begin position="187"/>
        <end position="188"/>
    </location>
    <ligand>
        <name>substrate</name>
        <note>ligand shared between dimeric partners</note>
    </ligand>
</feature>
<dbReference type="RefSeq" id="WP_183399974.1">
    <property type="nucleotide sequence ID" value="NZ_JACIDS010000004.1"/>
</dbReference>
<keyword evidence="17" id="KW-1185">Reference proteome</keyword>
<dbReference type="InterPro" id="IPR008927">
    <property type="entry name" value="6-PGluconate_DH-like_C_sf"/>
</dbReference>
<dbReference type="Proteomes" id="UP000553963">
    <property type="component" value="Unassembled WGS sequence"/>
</dbReference>
<evidence type="ECO:0000256" key="11">
    <source>
        <dbReference type="PIRNR" id="PIRNR000109"/>
    </source>
</evidence>
<dbReference type="SMART" id="SM01350">
    <property type="entry name" value="6PGD"/>
    <property type="match status" value="1"/>
</dbReference>
<sequence length="478" mass="51816">MAELADIGVLGLAVMGANLARNAARKGFGVAVFNRHGARTDELISQYGSEGRFHPAKEIADFVAAIARPRPIIIMVKAGKPVDEVIEELIPHLDEGDIIIDGGNSLFTDTNRRFHYLTEKKLRFIGMGVSGGEEGALEGPSMMPGGTLEAYSRIEPIVTKMAAQVDGEPCCTYIGTEGSGHFVKMVHNGIEYADMQLITEAYDLFKTVYGLDAKTISDIFAEWNKGELNSYLIEITAAVLAKVDSTGKPLVDSIVDEAEQKGTGRWTAQSALDLGIPLTSITEAVFARALSARRAGRAEAEKLLPHAPVAARKPSPADIEAIRQALFASKIIAYAQGFEQLSVASAQFGWKLKLDELATIWRGGCIIRARFLNRIREAYKAGGGASNLVLEDYFRDAVLKAEPAWREVVGLAVASGIPVPAFSSSLAYYDGLRRARGPANLLQGLRDYFGAHTYARLDKPGKFHTRWAQDGEEVQVSS</sequence>
<feature type="binding site" description="in other chain" evidence="13">
    <location>
        <position position="261"/>
    </location>
    <ligand>
        <name>substrate</name>
        <note>ligand shared between dimeric partners</note>
    </ligand>
</feature>
<evidence type="ECO:0000256" key="4">
    <source>
        <dbReference type="ARBA" id="ARBA00011738"/>
    </source>
</evidence>
<evidence type="ECO:0000256" key="12">
    <source>
        <dbReference type="PIRSR" id="PIRSR000109-1"/>
    </source>
</evidence>
<evidence type="ECO:0000256" key="10">
    <source>
        <dbReference type="ARBA" id="ARBA00048640"/>
    </source>
</evidence>
<dbReference type="Gene3D" id="1.10.1040.10">
    <property type="entry name" value="N-(1-d-carboxylethyl)-l-norvaline Dehydrogenase, domain 2"/>
    <property type="match status" value="1"/>
</dbReference>
<accession>A0A840APX3</accession>
<organism evidence="16 17">
    <name type="scientific">Kaistia hirudinis</name>
    <dbReference type="NCBI Taxonomy" id="1293440"/>
    <lineage>
        <taxon>Bacteria</taxon>
        <taxon>Pseudomonadati</taxon>
        <taxon>Pseudomonadota</taxon>
        <taxon>Alphaproteobacteria</taxon>
        <taxon>Hyphomicrobiales</taxon>
        <taxon>Kaistiaceae</taxon>
        <taxon>Kaistia</taxon>
    </lineage>
</organism>
<dbReference type="InterPro" id="IPR006113">
    <property type="entry name" value="6PGDH_Gnd/GntZ"/>
</dbReference>
<feature type="active site" description="Proton donor" evidence="12">
    <location>
        <position position="191"/>
    </location>
</feature>
<name>A0A840APX3_9HYPH</name>
<comment type="caution">
    <text evidence="16">The sequence shown here is derived from an EMBL/GenBank/DDBJ whole genome shotgun (WGS) entry which is preliminary data.</text>
</comment>
<evidence type="ECO:0000256" key="9">
    <source>
        <dbReference type="ARBA" id="ARBA00023126"/>
    </source>
</evidence>
<evidence type="ECO:0000256" key="1">
    <source>
        <dbReference type="ARBA" id="ARBA00002526"/>
    </source>
</evidence>
<evidence type="ECO:0000256" key="2">
    <source>
        <dbReference type="ARBA" id="ARBA00004874"/>
    </source>
</evidence>
<dbReference type="Gene3D" id="1.20.5.320">
    <property type="entry name" value="6-Phosphogluconate Dehydrogenase, domain 3"/>
    <property type="match status" value="1"/>
</dbReference>
<protein>
    <recommendedName>
        <fullName evidence="6 11">6-phosphogluconate dehydrogenase, decarboxylating</fullName>
        <ecNumber evidence="5 11">1.1.1.44</ecNumber>
    </recommendedName>
</protein>
<dbReference type="NCBIfam" id="NF006765">
    <property type="entry name" value="PRK09287.1"/>
    <property type="match status" value="1"/>
</dbReference>
<dbReference type="PANTHER" id="PTHR11811">
    <property type="entry name" value="6-PHOSPHOGLUCONATE DEHYDROGENASE"/>
    <property type="match status" value="1"/>
</dbReference>
<evidence type="ECO:0000256" key="5">
    <source>
        <dbReference type="ARBA" id="ARBA00013011"/>
    </source>
</evidence>
<feature type="binding site" description="in other chain" evidence="13">
    <location>
        <position position="288"/>
    </location>
    <ligand>
        <name>substrate</name>
        <note>ligand shared between dimeric partners</note>
    </ligand>
</feature>